<evidence type="ECO:0000256" key="5">
    <source>
        <dbReference type="ARBA" id="ARBA00022771"/>
    </source>
</evidence>
<reference evidence="11" key="3">
    <citation type="submission" date="2025-09" db="UniProtKB">
        <authorList>
            <consortium name="Ensembl"/>
        </authorList>
    </citation>
    <scope>IDENTIFICATION</scope>
</reference>
<dbReference type="PANTHER" id="PTHR23232">
    <property type="entry name" value="KRAB DOMAIN C2H2 ZINC FINGER"/>
    <property type="match status" value="1"/>
</dbReference>
<comment type="subcellular location">
    <subcellularLocation>
        <location evidence="1">Nucleus</location>
    </subcellularLocation>
</comment>
<evidence type="ECO:0000256" key="4">
    <source>
        <dbReference type="ARBA" id="ARBA00022737"/>
    </source>
</evidence>
<keyword evidence="5 8" id="KW-0863">Zinc-finger</keyword>
<dbReference type="SUPFAM" id="SSF57667">
    <property type="entry name" value="beta-beta-alpha zinc fingers"/>
    <property type="match status" value="1"/>
</dbReference>
<dbReference type="SMART" id="SM00355">
    <property type="entry name" value="ZnF_C2H2"/>
    <property type="match status" value="2"/>
</dbReference>
<dbReference type="InterPro" id="IPR050169">
    <property type="entry name" value="Krueppel_C2H2_ZnF"/>
</dbReference>
<organism evidence="11 12">
    <name type="scientific">Otolemur garnettii</name>
    <name type="common">Small-eared galago</name>
    <name type="synonym">Garnett's greater bushbaby</name>
    <dbReference type="NCBI Taxonomy" id="30611"/>
    <lineage>
        <taxon>Eukaryota</taxon>
        <taxon>Metazoa</taxon>
        <taxon>Chordata</taxon>
        <taxon>Craniata</taxon>
        <taxon>Vertebrata</taxon>
        <taxon>Euteleostomi</taxon>
        <taxon>Mammalia</taxon>
        <taxon>Eutheria</taxon>
        <taxon>Euarchontoglires</taxon>
        <taxon>Primates</taxon>
        <taxon>Strepsirrhini</taxon>
        <taxon>Lorisiformes</taxon>
        <taxon>Galagidae</taxon>
        <taxon>Otolemur</taxon>
    </lineage>
</organism>
<dbReference type="PROSITE" id="PS50805">
    <property type="entry name" value="KRAB"/>
    <property type="match status" value="1"/>
</dbReference>
<keyword evidence="7" id="KW-0539">Nucleus</keyword>
<dbReference type="PROSITE" id="PS50157">
    <property type="entry name" value="ZINC_FINGER_C2H2_2"/>
    <property type="match status" value="2"/>
</dbReference>
<evidence type="ECO:0000256" key="8">
    <source>
        <dbReference type="PROSITE-ProRule" id="PRU00042"/>
    </source>
</evidence>
<dbReference type="InterPro" id="IPR036236">
    <property type="entry name" value="Znf_C2H2_sf"/>
</dbReference>
<evidence type="ECO:0000259" key="9">
    <source>
        <dbReference type="PROSITE" id="PS50157"/>
    </source>
</evidence>
<keyword evidence="12" id="KW-1185">Reference proteome</keyword>
<dbReference type="FunFam" id="3.30.160.60:FF:002090">
    <property type="entry name" value="Zinc finger protein 473"/>
    <property type="match status" value="1"/>
</dbReference>
<evidence type="ECO:0000256" key="1">
    <source>
        <dbReference type="ARBA" id="ARBA00004123"/>
    </source>
</evidence>
<dbReference type="Gene3D" id="6.10.140.140">
    <property type="match status" value="1"/>
</dbReference>
<dbReference type="CDD" id="cd07765">
    <property type="entry name" value="KRAB_A-box"/>
    <property type="match status" value="1"/>
</dbReference>
<dbReference type="Proteomes" id="UP000005225">
    <property type="component" value="Unassembled WGS sequence"/>
</dbReference>
<feature type="domain" description="KRAB" evidence="10">
    <location>
        <begin position="4"/>
        <end position="75"/>
    </location>
</feature>
<evidence type="ECO:0000256" key="6">
    <source>
        <dbReference type="ARBA" id="ARBA00022833"/>
    </source>
</evidence>
<dbReference type="InParanoid" id="H0XX88"/>
<dbReference type="AlphaFoldDB" id="H0XX88"/>
<dbReference type="Ensembl" id="ENSOGAT00000028162.1">
    <property type="protein sequence ID" value="ENSOGAP00000020731.1"/>
    <property type="gene ID" value="ENSOGAG00000029464.1"/>
</dbReference>
<comment type="similarity">
    <text evidence="2">Belongs to the krueppel C2H2-type zinc-finger protein family.</text>
</comment>
<dbReference type="EMBL" id="AAQR03189517">
    <property type="status" value="NOT_ANNOTATED_CDS"/>
    <property type="molecule type" value="Genomic_DNA"/>
</dbReference>
<feature type="domain" description="C2H2-type" evidence="9">
    <location>
        <begin position="162"/>
        <end position="187"/>
    </location>
</feature>
<dbReference type="GO" id="GO:0008270">
    <property type="term" value="F:zinc ion binding"/>
    <property type="evidence" value="ECO:0007669"/>
    <property type="project" value="UniProtKB-KW"/>
</dbReference>
<protein>
    <submittedName>
        <fullName evidence="11">Uncharacterized protein</fullName>
    </submittedName>
</protein>
<keyword evidence="6" id="KW-0862">Zinc</keyword>
<dbReference type="InterPro" id="IPR001909">
    <property type="entry name" value="KRAB"/>
</dbReference>
<reference evidence="12" key="1">
    <citation type="submission" date="2011-03" db="EMBL/GenBank/DDBJ databases">
        <title>Version 3 of the genome sequence of Otolemur garnettii (Bushbaby).</title>
        <authorList>
            <consortium name="The Broad Institute Genome Sequencing Platform"/>
            <person name="Di Palma F."/>
            <person name="Johnson J."/>
            <person name="Lander E.S."/>
            <person name="Lindblad-Toh K."/>
            <person name="Jaffe D.B."/>
            <person name="Gnerre S."/>
            <person name="MacCallum I."/>
            <person name="Przybylski D."/>
            <person name="Ribeiro F.J."/>
            <person name="Burton J.N."/>
            <person name="Walker B.J."/>
            <person name="Sharpe T."/>
            <person name="Hall G."/>
        </authorList>
    </citation>
    <scope>NUCLEOTIDE SEQUENCE [LARGE SCALE GENOMIC DNA]</scope>
</reference>
<reference evidence="11" key="2">
    <citation type="submission" date="2025-08" db="UniProtKB">
        <authorList>
            <consortium name="Ensembl"/>
        </authorList>
    </citation>
    <scope>IDENTIFICATION</scope>
</reference>
<evidence type="ECO:0000313" key="11">
    <source>
        <dbReference type="Ensembl" id="ENSOGAP00000020731.1"/>
    </source>
</evidence>
<dbReference type="GO" id="GO:0006355">
    <property type="term" value="P:regulation of DNA-templated transcription"/>
    <property type="evidence" value="ECO:0007669"/>
    <property type="project" value="InterPro"/>
</dbReference>
<dbReference type="PANTHER" id="PTHR23232:SF158">
    <property type="entry name" value="KRAB DOMAIN-CONTAINING PROTEIN 5"/>
    <property type="match status" value="1"/>
</dbReference>
<accession>H0XX88</accession>
<dbReference type="InterPro" id="IPR013087">
    <property type="entry name" value="Znf_C2H2_type"/>
</dbReference>
<evidence type="ECO:0000313" key="12">
    <source>
        <dbReference type="Proteomes" id="UP000005225"/>
    </source>
</evidence>
<dbReference type="InterPro" id="IPR036051">
    <property type="entry name" value="KRAB_dom_sf"/>
</dbReference>
<dbReference type="STRING" id="30611.ENSOGAP00000020731"/>
<name>H0XX88_OTOGA</name>
<keyword evidence="3" id="KW-0479">Metal-binding</keyword>
<dbReference type="Pfam" id="PF01352">
    <property type="entry name" value="KRAB"/>
    <property type="match status" value="1"/>
</dbReference>
<dbReference type="FunFam" id="3.30.160.60:FF:000478">
    <property type="entry name" value="Zinc finger protein 133"/>
    <property type="match status" value="1"/>
</dbReference>
<evidence type="ECO:0000256" key="2">
    <source>
        <dbReference type="ARBA" id="ARBA00006991"/>
    </source>
</evidence>
<dbReference type="GeneTree" id="ENSGT00940000153165"/>
<dbReference type="eggNOG" id="KOG1721">
    <property type="taxonomic scope" value="Eukaryota"/>
</dbReference>
<dbReference type="GO" id="GO:0005634">
    <property type="term" value="C:nucleus"/>
    <property type="evidence" value="ECO:0007669"/>
    <property type="project" value="UniProtKB-SubCell"/>
</dbReference>
<feature type="domain" description="C2H2-type" evidence="9">
    <location>
        <begin position="134"/>
        <end position="161"/>
    </location>
</feature>
<dbReference type="HOGENOM" id="CLU_002678_0_7_1"/>
<evidence type="ECO:0000256" key="7">
    <source>
        <dbReference type="ARBA" id="ARBA00023242"/>
    </source>
</evidence>
<keyword evidence="4" id="KW-0677">Repeat</keyword>
<sequence length="187" mass="21646">QELLTFKDVSVEFSMDEWACLDPAQQTLYQDVMLENYRHLVFLGLTLSKPDLITCLEQSKEPWKVKSHQTVVKHPAVSDPPEQDHLQDLDTNILFPEIILRRYQNCAPDNLNLTEDWASVPECNHHKCLKVKPWKCQECGKAFNHYSTLSSHQRIHSGERPYKCQECGKAFTLSSSLTKHQRIHSGE</sequence>
<dbReference type="SUPFAM" id="SSF109640">
    <property type="entry name" value="KRAB domain (Kruppel-associated box)"/>
    <property type="match status" value="1"/>
</dbReference>
<dbReference type="Gene3D" id="3.30.160.60">
    <property type="entry name" value="Classic Zinc Finger"/>
    <property type="match status" value="2"/>
</dbReference>
<dbReference type="PROSITE" id="PS00028">
    <property type="entry name" value="ZINC_FINGER_C2H2_1"/>
    <property type="match status" value="2"/>
</dbReference>
<dbReference type="OMA" id="TEDWASV"/>
<evidence type="ECO:0000259" key="10">
    <source>
        <dbReference type="PROSITE" id="PS50805"/>
    </source>
</evidence>
<evidence type="ECO:0000256" key="3">
    <source>
        <dbReference type="ARBA" id="ARBA00022723"/>
    </source>
</evidence>
<dbReference type="EMBL" id="AAQR03189516">
    <property type="status" value="NOT_ANNOTATED_CDS"/>
    <property type="molecule type" value="Genomic_DNA"/>
</dbReference>
<proteinExistence type="inferred from homology"/>
<dbReference type="Pfam" id="PF00096">
    <property type="entry name" value="zf-C2H2"/>
    <property type="match status" value="2"/>
</dbReference>
<dbReference type="SMART" id="SM00349">
    <property type="entry name" value="KRAB"/>
    <property type="match status" value="1"/>
</dbReference>